<dbReference type="Proteomes" id="UP000663856">
    <property type="component" value="Unassembled WGS sequence"/>
</dbReference>
<dbReference type="AlphaFoldDB" id="A0A819F9P0"/>
<dbReference type="Proteomes" id="UP000663887">
    <property type="component" value="Unassembled WGS sequence"/>
</dbReference>
<organism evidence="3 5">
    <name type="scientific">Rotaria magnacalcarata</name>
    <dbReference type="NCBI Taxonomy" id="392030"/>
    <lineage>
        <taxon>Eukaryota</taxon>
        <taxon>Metazoa</taxon>
        <taxon>Spiralia</taxon>
        <taxon>Gnathifera</taxon>
        <taxon>Rotifera</taxon>
        <taxon>Eurotatoria</taxon>
        <taxon>Bdelloidea</taxon>
        <taxon>Philodinida</taxon>
        <taxon>Philodinidae</taxon>
        <taxon>Rotaria</taxon>
    </lineage>
</organism>
<keyword evidence="5" id="KW-1185">Reference proteome</keyword>
<gene>
    <name evidence="3" type="ORF">OVN521_LOCUS7387</name>
    <name evidence="4" type="ORF">UXM345_LOCUS11347</name>
    <name evidence="2" type="ORF">WKI299_LOCUS31837</name>
    <name evidence="1" type="ORF">XDN619_LOCUS6612</name>
</gene>
<evidence type="ECO:0000313" key="4">
    <source>
        <dbReference type="EMBL" id="CAF3915952.1"/>
    </source>
</evidence>
<dbReference type="InterPro" id="IPR043136">
    <property type="entry name" value="B30.2/SPRY_sf"/>
</dbReference>
<dbReference type="EMBL" id="CAJOBF010001124">
    <property type="protein sequence ID" value="CAF3915952.1"/>
    <property type="molecule type" value="Genomic_DNA"/>
</dbReference>
<sequence>MDEDVMLIHDQLQQSLNEQVKQPSLDLLMKEINGWEKKSIEKIQLVAQDNRQKLLDMIAELMDSVKRRLISIKEQLSRARDDDDFFESDINKWKEKLEALKKDLNIPKTVKIKCDDNMNSFIPQISVCEARMITERFGRFLGDIQIQENGQLITHGNSNAHAPVRGNGEYSSGQHLFRFKIENIGTSVNWILFAIVSKIAPIEQYSYKTATTYGWAGGNQVYLNGDCNNDFNGYKTDMETNHTLEFMIDCDRRKIRLKNEQTQSEYELDIDIIKCPFPWQISLDVYHSGTRLRLLQ</sequence>
<dbReference type="EMBL" id="CAJOBG010000812">
    <property type="protein sequence ID" value="CAF3861109.1"/>
    <property type="molecule type" value="Genomic_DNA"/>
</dbReference>
<dbReference type="Gene3D" id="2.60.120.920">
    <property type="match status" value="1"/>
</dbReference>
<proteinExistence type="predicted"/>
<evidence type="ECO:0000313" key="1">
    <source>
        <dbReference type="EMBL" id="CAF2040676.1"/>
    </source>
</evidence>
<dbReference type="EMBL" id="CAJNRG010001895">
    <property type="protein sequence ID" value="CAF2040676.1"/>
    <property type="molecule type" value="Genomic_DNA"/>
</dbReference>
<evidence type="ECO:0000313" key="3">
    <source>
        <dbReference type="EMBL" id="CAF3861109.1"/>
    </source>
</evidence>
<dbReference type="EMBL" id="CAJNRF010014601">
    <property type="protein sequence ID" value="CAF2158358.1"/>
    <property type="molecule type" value="Genomic_DNA"/>
</dbReference>
<comment type="caution">
    <text evidence="3">The sequence shown here is derived from an EMBL/GenBank/DDBJ whole genome shotgun (WGS) entry which is preliminary data.</text>
</comment>
<accession>A0A819F9P0</accession>
<protein>
    <submittedName>
        <fullName evidence="3">Uncharacterized protein</fullName>
    </submittedName>
</protein>
<reference evidence="3" key="1">
    <citation type="submission" date="2021-02" db="EMBL/GenBank/DDBJ databases">
        <authorList>
            <person name="Nowell W R."/>
        </authorList>
    </citation>
    <scope>NUCLEOTIDE SEQUENCE</scope>
</reference>
<dbReference type="Proteomes" id="UP000663842">
    <property type="component" value="Unassembled WGS sequence"/>
</dbReference>
<name>A0A819F9P0_9BILA</name>
<evidence type="ECO:0000313" key="5">
    <source>
        <dbReference type="Proteomes" id="UP000663866"/>
    </source>
</evidence>
<dbReference type="Proteomes" id="UP000663866">
    <property type="component" value="Unassembled WGS sequence"/>
</dbReference>
<evidence type="ECO:0000313" key="2">
    <source>
        <dbReference type="EMBL" id="CAF2158358.1"/>
    </source>
</evidence>